<protein>
    <submittedName>
        <fullName evidence="2">F-box protein 31</fullName>
    </submittedName>
</protein>
<name>A0A4R0REW1_9APHY</name>
<accession>A0A4R0REW1</accession>
<dbReference type="AlphaFoldDB" id="A0A4R0REW1"/>
<gene>
    <name evidence="2" type="primary">FBXO31_2</name>
    <name evidence="2" type="ORF">EIP91_000926</name>
</gene>
<proteinExistence type="predicted"/>
<dbReference type="SUPFAM" id="SSF81383">
    <property type="entry name" value="F-box domain"/>
    <property type="match status" value="1"/>
</dbReference>
<keyword evidence="3" id="KW-1185">Reference proteome</keyword>
<evidence type="ECO:0000259" key="1">
    <source>
        <dbReference type="PROSITE" id="PS50181"/>
    </source>
</evidence>
<reference evidence="2 3" key="1">
    <citation type="submission" date="2018-11" db="EMBL/GenBank/DDBJ databases">
        <title>Genome assembly of Steccherinum ochraceum LE-BIN_3174, the white-rot fungus of the Steccherinaceae family (The Residual Polyporoid clade, Polyporales, Basidiomycota).</title>
        <authorList>
            <person name="Fedorova T.V."/>
            <person name="Glazunova O.A."/>
            <person name="Landesman E.O."/>
            <person name="Moiseenko K.V."/>
            <person name="Psurtseva N.V."/>
            <person name="Savinova O.S."/>
            <person name="Shakhova N.V."/>
            <person name="Tyazhelova T.V."/>
            <person name="Vasina D.V."/>
        </authorList>
    </citation>
    <scope>NUCLEOTIDE SEQUENCE [LARGE SCALE GENOMIC DNA]</scope>
    <source>
        <strain evidence="2 3">LE-BIN_3174</strain>
    </source>
</reference>
<dbReference type="Pfam" id="PF12014">
    <property type="entry name" value="Cyclin_D1_bind"/>
    <property type="match status" value="1"/>
</dbReference>
<dbReference type="InterPro" id="IPR036047">
    <property type="entry name" value="F-box-like_dom_sf"/>
</dbReference>
<evidence type="ECO:0000313" key="2">
    <source>
        <dbReference type="EMBL" id="TCD66790.1"/>
    </source>
</evidence>
<dbReference type="InterPro" id="IPR001810">
    <property type="entry name" value="F-box_dom"/>
</dbReference>
<organism evidence="2 3">
    <name type="scientific">Steccherinum ochraceum</name>
    <dbReference type="NCBI Taxonomy" id="92696"/>
    <lineage>
        <taxon>Eukaryota</taxon>
        <taxon>Fungi</taxon>
        <taxon>Dikarya</taxon>
        <taxon>Basidiomycota</taxon>
        <taxon>Agaricomycotina</taxon>
        <taxon>Agaricomycetes</taxon>
        <taxon>Polyporales</taxon>
        <taxon>Steccherinaceae</taxon>
        <taxon>Steccherinum</taxon>
    </lineage>
</organism>
<dbReference type="Proteomes" id="UP000292702">
    <property type="component" value="Unassembled WGS sequence"/>
</dbReference>
<dbReference type="Gene3D" id="1.20.1280.50">
    <property type="match status" value="1"/>
</dbReference>
<feature type="domain" description="F-box" evidence="1">
    <location>
        <begin position="10"/>
        <end position="56"/>
    </location>
</feature>
<comment type="caution">
    <text evidence="2">The sequence shown here is derived from an EMBL/GenBank/DDBJ whole genome shotgun (WGS) entry which is preliminary data.</text>
</comment>
<dbReference type="Pfam" id="PF12937">
    <property type="entry name" value="F-box-like"/>
    <property type="match status" value="1"/>
</dbReference>
<dbReference type="PROSITE" id="PS50181">
    <property type="entry name" value="FBOX"/>
    <property type="match status" value="1"/>
</dbReference>
<dbReference type="EMBL" id="RWJN01000121">
    <property type="protein sequence ID" value="TCD66790.1"/>
    <property type="molecule type" value="Genomic_DNA"/>
</dbReference>
<evidence type="ECO:0000313" key="3">
    <source>
        <dbReference type="Proteomes" id="UP000292702"/>
    </source>
</evidence>
<dbReference type="OrthoDB" id="722566at2759"/>
<sequence length="525" mass="59067">MSHNDQGTAGMAFASLPLEICLYILTFASGRDAINLLSTCRLYRSLVSNESLWRELCSRYGVHDLTAFQLHPGRTFFSVYTQLLHTYGPLLGLWASDDPFLGTVVEFRVLVECREAGWEGIVGEVWNFRQPSTQRGPILPDYYQFMSFPLPPLHHNGEADNGVSLTRNGVMMPTWTVHLSLTGDGPSTIDMCASGSGIRLNAPHRQAYYAYPVPEGQYHPNLHPTFPPPSLRHLWHDEARMPPMSLHHEEAVNHITLAPNMQWEPDFDFIPIFFAAPANSADEPSPTSISILPPPDRVEQFESLLSPWRHTDTFITDVFRHTQLTRRDATNLQAPQDHFFAIAATNLKPSPAPHSSSEDWSPRVLQGLWVGTCSTRETMVFCLKWEDEGADSEVQAWKVTGNCFVPRGAMAWKFGTTIPVPPAQNAVVLADLGIGLDDAIVTQLKMFRGVGVVSDEGFVESTHALLQLTVVIMNENFIRIHWTDGHETHHLSSYRRYPGRDIASEIVLHPERKLKIRRPKPFSFV</sequence>